<dbReference type="InterPro" id="IPR006066">
    <property type="entry name" value="NO2/SO3_Rdtase_FeS/sirohaem_BS"/>
</dbReference>
<evidence type="ECO:0000256" key="5">
    <source>
        <dbReference type="ARBA" id="ARBA00022485"/>
    </source>
</evidence>
<dbReference type="PRINTS" id="PR00397">
    <property type="entry name" value="SIROHAEM"/>
</dbReference>
<dbReference type="FunFam" id="3.30.413.10:FF:000008">
    <property type="entry name" value="Sulfite reductase [ferredoxin], chloroplastic"/>
    <property type="match status" value="1"/>
</dbReference>
<dbReference type="PROSITE" id="PS00365">
    <property type="entry name" value="NIR_SIR"/>
    <property type="match status" value="1"/>
</dbReference>
<keyword evidence="11" id="KW-0408">Iron</keyword>
<dbReference type="SUPFAM" id="SSF55124">
    <property type="entry name" value="Nitrite/Sulfite reductase N-terminal domain-like"/>
    <property type="match status" value="2"/>
</dbReference>
<feature type="domain" description="Nitrite/Sulfite reductase ferredoxin-like" evidence="20">
    <location>
        <begin position="69"/>
        <end position="126"/>
    </location>
</feature>
<comment type="catalytic activity">
    <reaction evidence="15">
        <text>hydrogen sulfide + 3 NADP(+) + 3 H2O = sulfite + 3 NADPH + 4 H(+)</text>
        <dbReference type="Rhea" id="RHEA:13801"/>
        <dbReference type="ChEBI" id="CHEBI:15377"/>
        <dbReference type="ChEBI" id="CHEBI:15378"/>
        <dbReference type="ChEBI" id="CHEBI:17359"/>
        <dbReference type="ChEBI" id="CHEBI:29919"/>
        <dbReference type="ChEBI" id="CHEBI:57783"/>
        <dbReference type="ChEBI" id="CHEBI:58349"/>
        <dbReference type="EC" id="1.8.1.2"/>
    </reaction>
</comment>
<dbReference type="FunFam" id="3.30.413.10:FF:000003">
    <property type="entry name" value="Sulfite reductase [NADPH] hemoprotein beta-component"/>
    <property type="match status" value="1"/>
</dbReference>
<feature type="compositionally biased region" description="Basic residues" evidence="18">
    <location>
        <begin position="596"/>
        <end position="608"/>
    </location>
</feature>
<keyword evidence="9" id="KW-0521">NADP</keyword>
<evidence type="ECO:0000256" key="18">
    <source>
        <dbReference type="SAM" id="MobiDB-lite"/>
    </source>
</evidence>
<keyword evidence="22" id="KW-1185">Reference proteome</keyword>
<evidence type="ECO:0000313" key="21">
    <source>
        <dbReference type="EMBL" id="MEE3715676.1"/>
    </source>
</evidence>
<feature type="domain" description="Nitrite/Sulfite reductase ferredoxin-like" evidence="20">
    <location>
        <begin position="363"/>
        <end position="431"/>
    </location>
</feature>
<accession>A0AAW9PTK7</accession>
<dbReference type="GO" id="GO:0004783">
    <property type="term" value="F:sulfite reductase (NADPH) activity"/>
    <property type="evidence" value="ECO:0007669"/>
    <property type="project" value="UniProtKB-EC"/>
</dbReference>
<comment type="caution">
    <text evidence="21">The sequence shown here is derived from an EMBL/GenBank/DDBJ whole genome shotgun (WGS) entry which is preliminary data.</text>
</comment>
<dbReference type="PANTHER" id="PTHR11493:SF47">
    <property type="entry name" value="SULFITE REDUCTASE [NADPH] SUBUNIT BETA"/>
    <property type="match status" value="1"/>
</dbReference>
<gene>
    <name evidence="21" type="primary">sir</name>
    <name evidence="21" type="ORF">V2H45_02830</name>
</gene>
<dbReference type="InterPro" id="IPR036136">
    <property type="entry name" value="Nit/Sulf_reduc_fer-like_dom_sf"/>
</dbReference>
<dbReference type="InterPro" id="IPR011787">
    <property type="entry name" value="SiR_ferredoxin-dep"/>
</dbReference>
<evidence type="ECO:0000313" key="22">
    <source>
        <dbReference type="Proteomes" id="UP001333818"/>
    </source>
</evidence>
<evidence type="ECO:0000256" key="16">
    <source>
        <dbReference type="ARBA" id="ARBA00057160"/>
    </source>
</evidence>
<evidence type="ECO:0000256" key="7">
    <source>
        <dbReference type="ARBA" id="ARBA00022723"/>
    </source>
</evidence>
<keyword evidence="8" id="KW-0883">Thioether bond</keyword>
<evidence type="ECO:0000256" key="15">
    <source>
        <dbReference type="ARBA" id="ARBA00052219"/>
    </source>
</evidence>
<comment type="subunit">
    <text evidence="17">Alpha(8)-beta(8). The alpha component is a flavoprotein, the beta component is a hemoprotein.</text>
</comment>
<keyword evidence="5" id="KW-0004">4Fe-4S</keyword>
<keyword evidence="12" id="KW-0411">Iron-sulfur</keyword>
<dbReference type="Pfam" id="PF01077">
    <property type="entry name" value="NIR_SIR"/>
    <property type="match status" value="1"/>
</dbReference>
<dbReference type="InterPro" id="IPR045169">
    <property type="entry name" value="NO2/SO3_Rdtase_4Fe4S_prot"/>
</dbReference>
<dbReference type="GO" id="GO:0009337">
    <property type="term" value="C:sulfite reductase complex (NADPH)"/>
    <property type="evidence" value="ECO:0007669"/>
    <property type="project" value="TreeGrafter"/>
</dbReference>
<comment type="similarity">
    <text evidence="4">Belongs to the nitrite and sulfite reductase 4Fe-4S domain family.</text>
</comment>
<feature type="region of interest" description="Disordered" evidence="18">
    <location>
        <begin position="587"/>
        <end position="611"/>
    </location>
</feature>
<dbReference type="PANTHER" id="PTHR11493">
    <property type="entry name" value="SULFITE REDUCTASE [NADPH] SUBUNIT BETA-RELATED"/>
    <property type="match status" value="1"/>
</dbReference>
<proteinExistence type="inferred from homology"/>
<dbReference type="GO" id="GO:0006355">
    <property type="term" value="P:regulation of DNA-templated transcription"/>
    <property type="evidence" value="ECO:0007669"/>
    <property type="project" value="InterPro"/>
</dbReference>
<dbReference type="GO" id="GO:0051539">
    <property type="term" value="F:4 iron, 4 sulfur cluster binding"/>
    <property type="evidence" value="ECO:0007669"/>
    <property type="project" value="UniProtKB-KW"/>
</dbReference>
<dbReference type="AlphaFoldDB" id="A0AAW9PTK7"/>
<evidence type="ECO:0000256" key="13">
    <source>
        <dbReference type="ARBA" id="ARBA00023192"/>
    </source>
</evidence>
<dbReference type="InterPro" id="IPR005117">
    <property type="entry name" value="NiRdtase/SiRdtase_haem-b_fer"/>
</dbReference>
<comment type="cofactor">
    <cofactor evidence="2">
        <name>[4Fe-4S] cluster</name>
        <dbReference type="ChEBI" id="CHEBI:49883"/>
    </cofactor>
</comment>
<keyword evidence="10 21" id="KW-0560">Oxidoreductase</keyword>
<evidence type="ECO:0000259" key="19">
    <source>
        <dbReference type="Pfam" id="PF01077"/>
    </source>
</evidence>
<dbReference type="NCBIfam" id="TIGR02042">
    <property type="entry name" value="sir"/>
    <property type="match status" value="1"/>
</dbReference>
<reference evidence="21" key="1">
    <citation type="submission" date="2024-01" db="EMBL/GenBank/DDBJ databases">
        <title>Bank of Algae and Cyanobacteria of the Azores (BACA) strain genomes.</title>
        <authorList>
            <person name="Luz R."/>
            <person name="Cordeiro R."/>
            <person name="Fonseca A."/>
            <person name="Goncalves V."/>
        </authorList>
    </citation>
    <scope>NUCLEOTIDE SEQUENCE</scope>
    <source>
        <strain evidence="21">BACA0141</strain>
    </source>
</reference>
<dbReference type="InterPro" id="IPR013321">
    <property type="entry name" value="Arc_rbn_hlx_hlx"/>
</dbReference>
<sequence length="644" mass="72547">MTNTVKVSKVEILKQKSNFLRGPIDAELTDGNSFFSQDGTQILKFHGSYQQKERDLDRAKAKGEEPNYSMMLRTRSPGGFIPWQLYITLDQLSEKYGNQTLRATTRQGFQIHGILKQNLKTVIADIVHSMGSTVGACGDINRNVMAPPAPFKHKPEYVFAREYAVKIADLLAPQAGAYYDVWLDGEKALTSEDPEVTEARNRAGKGKVNTNIENNPEPIYGTQYMPRKFKIAIAVPGDNSVDLFTNDLSLVVITNEQQELEGFNLYVGGGLGRSHNNDATIVRLADSLGFVPLAEIYDVIKAVVALERDYGDRHNRRHARIKYLLNDWGVEKFTQILQDYYPTPLQPAKPLPEFEYKDYLGWHEQGDGKYFVGISIENGRILDREGLKLKTALREITEHFHLPMYLTPNHNLLLCEVEPDLKAKIQSILDQYGILSPEAIDPLTRYSMACPAFPTCGLAITESERILPSVIERIRALLEKLDLGDQKFVTRMTGCPNGCARPYMAELGLVGSADKEYQVWLGGSFNSTRLAQPYVQRLHIDKLESGLEPLFVYFKRDRLEGEGFGDFCDRKGIADLQAFSASYVPEISESDEKPKSKSSKPKDQRHRVNLSTNIYEQLQQASASRGKSMKEIVEAAIALYLQQE</sequence>
<dbReference type="InterPro" id="IPR045854">
    <property type="entry name" value="NO2/SO3_Rdtase_4Fe4S_sf"/>
</dbReference>
<evidence type="ECO:0000256" key="8">
    <source>
        <dbReference type="ARBA" id="ARBA00022784"/>
    </source>
</evidence>
<comment type="function">
    <text evidence="16">Component of the sulfite reductase complex that catalyzes the 6-electron reduction of sulfite to sulfide. This is one of several activities required for the biosynthesis of L-cysteine from sulfate.</text>
</comment>
<dbReference type="Proteomes" id="UP001333818">
    <property type="component" value="Unassembled WGS sequence"/>
</dbReference>
<evidence type="ECO:0000256" key="10">
    <source>
        <dbReference type="ARBA" id="ARBA00023002"/>
    </source>
</evidence>
<keyword evidence="13" id="KW-0198">Cysteine biosynthesis</keyword>
<comment type="pathway">
    <text evidence="3">Sulfur metabolism; hydrogen sulfide biosynthesis; hydrogen sulfide from sulfite (NADPH route): step 1/1.</text>
</comment>
<dbReference type="GO" id="GO:0000103">
    <property type="term" value="P:sulfate assimilation"/>
    <property type="evidence" value="ECO:0007669"/>
    <property type="project" value="UniProtKB-ARBA"/>
</dbReference>
<dbReference type="EC" id="1.8.7.1" evidence="21"/>
<dbReference type="Pfam" id="PF03460">
    <property type="entry name" value="NIR_SIR_ferr"/>
    <property type="match status" value="2"/>
</dbReference>
<organism evidence="21 22">
    <name type="scientific">Tumidithrix elongata BACA0141</name>
    <dbReference type="NCBI Taxonomy" id="2716417"/>
    <lineage>
        <taxon>Bacteria</taxon>
        <taxon>Bacillati</taxon>
        <taxon>Cyanobacteriota</taxon>
        <taxon>Cyanophyceae</taxon>
        <taxon>Pseudanabaenales</taxon>
        <taxon>Pseudanabaenaceae</taxon>
        <taxon>Tumidithrix</taxon>
        <taxon>Tumidithrix elongata</taxon>
    </lineage>
</organism>
<dbReference type="Gene3D" id="3.30.413.10">
    <property type="entry name" value="Sulfite Reductase Hemoprotein, domain 1"/>
    <property type="match status" value="2"/>
</dbReference>
<evidence type="ECO:0000256" key="12">
    <source>
        <dbReference type="ARBA" id="ARBA00023014"/>
    </source>
</evidence>
<evidence type="ECO:0000256" key="1">
    <source>
        <dbReference type="ARBA" id="ARBA00001929"/>
    </source>
</evidence>
<dbReference type="GO" id="GO:0020037">
    <property type="term" value="F:heme binding"/>
    <property type="evidence" value="ECO:0007669"/>
    <property type="project" value="InterPro"/>
</dbReference>
<evidence type="ECO:0000256" key="4">
    <source>
        <dbReference type="ARBA" id="ARBA00010429"/>
    </source>
</evidence>
<dbReference type="GO" id="GO:0046872">
    <property type="term" value="F:metal ion binding"/>
    <property type="evidence" value="ECO:0007669"/>
    <property type="project" value="UniProtKB-KW"/>
</dbReference>
<comment type="catalytic activity">
    <reaction evidence="14">
        <text>hydrogen sulfide + 6 oxidized [2Fe-2S]-[ferredoxin] + 3 H2O = sulfite + 6 reduced [2Fe-2S]-[ferredoxin] + 7 H(+)</text>
        <dbReference type="Rhea" id="RHEA:23132"/>
        <dbReference type="Rhea" id="RHEA-COMP:10000"/>
        <dbReference type="Rhea" id="RHEA-COMP:10001"/>
        <dbReference type="ChEBI" id="CHEBI:15377"/>
        <dbReference type="ChEBI" id="CHEBI:15378"/>
        <dbReference type="ChEBI" id="CHEBI:17359"/>
        <dbReference type="ChEBI" id="CHEBI:29919"/>
        <dbReference type="ChEBI" id="CHEBI:33737"/>
        <dbReference type="ChEBI" id="CHEBI:33738"/>
        <dbReference type="EC" id="1.8.7.1"/>
    </reaction>
</comment>
<dbReference type="NCBIfam" id="NF010029">
    <property type="entry name" value="PRK13504.1"/>
    <property type="match status" value="1"/>
</dbReference>
<evidence type="ECO:0000259" key="20">
    <source>
        <dbReference type="Pfam" id="PF03460"/>
    </source>
</evidence>
<dbReference type="RefSeq" id="WP_330482099.1">
    <property type="nucleotide sequence ID" value="NZ_JAZBJZ010000006.1"/>
</dbReference>
<dbReference type="EMBL" id="JAZBJZ010000006">
    <property type="protein sequence ID" value="MEE3715676.1"/>
    <property type="molecule type" value="Genomic_DNA"/>
</dbReference>
<comment type="cofactor">
    <cofactor evidence="1">
        <name>siroheme</name>
        <dbReference type="ChEBI" id="CHEBI:60052"/>
    </cofactor>
</comment>
<evidence type="ECO:0000256" key="3">
    <source>
        <dbReference type="ARBA" id="ARBA00004774"/>
    </source>
</evidence>
<keyword evidence="6" id="KW-0349">Heme</keyword>
<keyword evidence="13" id="KW-0028">Amino-acid biosynthesis</keyword>
<evidence type="ECO:0000256" key="2">
    <source>
        <dbReference type="ARBA" id="ARBA00001966"/>
    </source>
</evidence>
<dbReference type="GO" id="GO:0019344">
    <property type="term" value="P:cysteine biosynthetic process"/>
    <property type="evidence" value="ECO:0007669"/>
    <property type="project" value="UniProtKB-KW"/>
</dbReference>
<evidence type="ECO:0000256" key="6">
    <source>
        <dbReference type="ARBA" id="ARBA00022617"/>
    </source>
</evidence>
<feature type="domain" description="Nitrite/sulphite reductase 4Fe-4S" evidence="19">
    <location>
        <begin position="167"/>
        <end position="343"/>
    </location>
</feature>
<dbReference type="Gene3D" id="1.10.1220.10">
    <property type="entry name" value="Met repressor-like"/>
    <property type="match status" value="1"/>
</dbReference>
<protein>
    <submittedName>
        <fullName evidence="21">Sulfite reductase, ferredoxin dependent</fullName>
        <ecNumber evidence="21">1.8.7.1</ecNumber>
    </submittedName>
</protein>
<dbReference type="InterPro" id="IPR006067">
    <property type="entry name" value="NO2/SO3_Rdtase_4Fe4S_dom"/>
</dbReference>
<name>A0AAW9PTK7_9CYAN</name>
<evidence type="ECO:0000256" key="14">
    <source>
        <dbReference type="ARBA" id="ARBA00049518"/>
    </source>
</evidence>
<dbReference type="GO" id="GO:0050311">
    <property type="term" value="F:sulfite reductase (ferredoxin) activity"/>
    <property type="evidence" value="ECO:0007669"/>
    <property type="project" value="UniProtKB-EC"/>
</dbReference>
<keyword evidence="7" id="KW-0479">Metal-binding</keyword>
<dbReference type="SUPFAM" id="SSF56014">
    <property type="entry name" value="Nitrite and sulphite reductase 4Fe-4S domain-like"/>
    <property type="match status" value="2"/>
</dbReference>
<evidence type="ECO:0000256" key="9">
    <source>
        <dbReference type="ARBA" id="ARBA00022857"/>
    </source>
</evidence>
<evidence type="ECO:0000256" key="11">
    <source>
        <dbReference type="ARBA" id="ARBA00023004"/>
    </source>
</evidence>
<evidence type="ECO:0000256" key="17">
    <source>
        <dbReference type="ARBA" id="ARBA00062253"/>
    </source>
</evidence>